<evidence type="ECO:0000313" key="2">
    <source>
        <dbReference type="Proteomes" id="UP000813824"/>
    </source>
</evidence>
<dbReference type="AlphaFoldDB" id="A0A8K0UJ04"/>
<gene>
    <name evidence="1" type="ORF">BXZ70DRAFT_909875</name>
</gene>
<organism evidence="1 2">
    <name type="scientific">Cristinia sonorae</name>
    <dbReference type="NCBI Taxonomy" id="1940300"/>
    <lineage>
        <taxon>Eukaryota</taxon>
        <taxon>Fungi</taxon>
        <taxon>Dikarya</taxon>
        <taxon>Basidiomycota</taxon>
        <taxon>Agaricomycotina</taxon>
        <taxon>Agaricomycetes</taxon>
        <taxon>Agaricomycetidae</taxon>
        <taxon>Agaricales</taxon>
        <taxon>Pleurotineae</taxon>
        <taxon>Stephanosporaceae</taxon>
        <taxon>Cristinia</taxon>
    </lineage>
</organism>
<sequence>MSTIPERALRRMCTPAPHAWPALGKSDNRTHRIRSASVFSGRHPPPKHTGDCLPIKERKMVNTWSRPWGETSGRKEPSSSTLVRPFTRGDDELVYDDRTEVTTIQNRALALFTTHALLTFHSVTPRLTNFGSRKLVSAIYRSHAQALLQPSNYQARTDRGFRTNGICGPPDQYLNRAMIPKITVFSCVILRPMEYPKATRRFRVSSE</sequence>
<proteinExistence type="predicted"/>
<dbReference type="Proteomes" id="UP000813824">
    <property type="component" value="Unassembled WGS sequence"/>
</dbReference>
<evidence type="ECO:0000313" key="1">
    <source>
        <dbReference type="EMBL" id="KAH8090986.1"/>
    </source>
</evidence>
<dbReference type="EMBL" id="JAEVFJ010000037">
    <property type="protein sequence ID" value="KAH8090986.1"/>
    <property type="molecule type" value="Genomic_DNA"/>
</dbReference>
<name>A0A8K0UJ04_9AGAR</name>
<reference evidence="1" key="1">
    <citation type="journal article" date="2021" name="New Phytol.">
        <title>Evolutionary innovations through gain and loss of genes in the ectomycorrhizal Boletales.</title>
        <authorList>
            <person name="Wu G."/>
            <person name="Miyauchi S."/>
            <person name="Morin E."/>
            <person name="Kuo A."/>
            <person name="Drula E."/>
            <person name="Varga T."/>
            <person name="Kohler A."/>
            <person name="Feng B."/>
            <person name="Cao Y."/>
            <person name="Lipzen A."/>
            <person name="Daum C."/>
            <person name="Hundley H."/>
            <person name="Pangilinan J."/>
            <person name="Johnson J."/>
            <person name="Barry K."/>
            <person name="LaButti K."/>
            <person name="Ng V."/>
            <person name="Ahrendt S."/>
            <person name="Min B."/>
            <person name="Choi I.G."/>
            <person name="Park H."/>
            <person name="Plett J.M."/>
            <person name="Magnuson J."/>
            <person name="Spatafora J.W."/>
            <person name="Nagy L.G."/>
            <person name="Henrissat B."/>
            <person name="Grigoriev I.V."/>
            <person name="Yang Z.L."/>
            <person name="Xu J."/>
            <person name="Martin F.M."/>
        </authorList>
    </citation>
    <scope>NUCLEOTIDE SEQUENCE</scope>
    <source>
        <strain evidence="1">KKN 215</strain>
    </source>
</reference>
<comment type="caution">
    <text evidence="1">The sequence shown here is derived from an EMBL/GenBank/DDBJ whole genome shotgun (WGS) entry which is preliminary data.</text>
</comment>
<protein>
    <submittedName>
        <fullName evidence="1">Uncharacterized protein</fullName>
    </submittedName>
</protein>
<accession>A0A8K0UJ04</accession>
<keyword evidence="2" id="KW-1185">Reference proteome</keyword>